<organism evidence="1 2">
    <name type="scientific">Limosilactobacillus mucosae</name>
    <name type="common">Lactobacillus mucosae</name>
    <dbReference type="NCBI Taxonomy" id="97478"/>
    <lineage>
        <taxon>Bacteria</taxon>
        <taxon>Bacillati</taxon>
        <taxon>Bacillota</taxon>
        <taxon>Bacilli</taxon>
        <taxon>Lactobacillales</taxon>
        <taxon>Lactobacillaceae</taxon>
        <taxon>Limosilactobacillus</taxon>
    </lineage>
</organism>
<dbReference type="NCBIfam" id="TIGR03712">
    <property type="entry name" value="acc_sec_asp2"/>
    <property type="match status" value="1"/>
</dbReference>
<protein>
    <submittedName>
        <fullName evidence="1">Accessory Sec system protein Asp2</fullName>
    </submittedName>
</protein>
<comment type="caution">
    <text evidence="1">The sequence shown here is derived from an EMBL/GenBank/DDBJ whole genome shotgun (WGS) entry which is preliminary data.</text>
</comment>
<dbReference type="InterPro" id="IPR029058">
    <property type="entry name" value="AB_hydrolase_fold"/>
</dbReference>
<name>A0AAJ1HVA7_LIMMU</name>
<accession>A0AAJ1HVA7</accession>
<evidence type="ECO:0000313" key="1">
    <source>
        <dbReference type="EMBL" id="MDC2829155.1"/>
    </source>
</evidence>
<dbReference type="Pfam" id="PF16929">
    <property type="entry name" value="Asp2"/>
    <property type="match status" value="1"/>
</dbReference>
<dbReference type="EMBL" id="JAQONE010000007">
    <property type="protein sequence ID" value="MDC2829155.1"/>
    <property type="molecule type" value="Genomic_DNA"/>
</dbReference>
<proteinExistence type="predicted"/>
<dbReference type="Proteomes" id="UP001220670">
    <property type="component" value="Unassembled WGS sequence"/>
</dbReference>
<dbReference type="SUPFAM" id="SSF53474">
    <property type="entry name" value="alpha/beta-Hydrolases"/>
    <property type="match status" value="1"/>
</dbReference>
<dbReference type="RefSeq" id="WP_272208690.1">
    <property type="nucleotide sequence ID" value="NZ_JAQOMV010000006.1"/>
</dbReference>
<dbReference type="Gene3D" id="3.40.50.1820">
    <property type="entry name" value="alpha/beta hydrolase"/>
    <property type="match status" value="1"/>
</dbReference>
<dbReference type="GO" id="GO:0015031">
    <property type="term" value="P:protein transport"/>
    <property type="evidence" value="ECO:0007669"/>
    <property type="project" value="InterPro"/>
</dbReference>
<evidence type="ECO:0000313" key="2">
    <source>
        <dbReference type="Proteomes" id="UP001220670"/>
    </source>
</evidence>
<sequence length="495" mass="57432">MYDLKLNILQLGKFDWQNSYQVPTALSWQFNDLGLLKDPKTRLQLIVISEPILMPKENWELLRERTDPYNVVYTENLQTDDPDLKAFLQKMAARRLTTPIQEFINQIENYYFVGQQGIGLTPAALMFDPKYRGVVHYEDSAHVEVQVHTPDWQPLASSRKNIYVDPGRQLEVWPQFEKEADVELRYHFAVVYGDQRRVFDLSEEQLQRPQTIDTRIFSGHQYITMVIFVRGYGKLKLGDVEYRWTRYGLGTYLNGGQRLVDPQTREELACYFNPGDLKPPLCVYFAGYHSKKSFEGYFMMRRLNVPYLLITDSRLEGGQFYTGEFFNQAVPKLIDQHLKKLGFTRQQLILSGISMGTYGALKFGALMGVHEVIVAKPLVHLDSIATRSRLARPDEFETAFDIERSIAADGRPVTDAMLMDLMDQQDLAKTNFSIAYMENDDYDPNAFEDLSSHLMTKANRLVSYSLPGRHNDDSPGMLQWFLTRYRQILEHDFGR</sequence>
<reference evidence="1" key="1">
    <citation type="submission" date="2023-01" db="EMBL/GenBank/DDBJ databases">
        <title>Genome analysis of 13 Lactobacillus isolated from gut of wild boar.</title>
        <authorList>
            <person name="Papp P."/>
            <person name="Libisch B."/>
            <person name="Nagy T."/>
            <person name="Olasz F."/>
        </authorList>
    </citation>
    <scope>NUCLEOTIDE SEQUENCE</scope>
    <source>
        <strain evidence="1">F146</strain>
    </source>
</reference>
<dbReference type="AlphaFoldDB" id="A0AAJ1HVA7"/>
<gene>
    <name evidence="1" type="primary">asp2</name>
    <name evidence="1" type="ORF">PO250_02235</name>
</gene>
<dbReference type="InterPro" id="IPR022267">
    <property type="entry name" value="Asp2"/>
</dbReference>